<dbReference type="Pfam" id="PF21982">
    <property type="entry name" value="RecX_HTH1"/>
    <property type="match status" value="1"/>
</dbReference>
<dbReference type="InterPro" id="IPR003783">
    <property type="entry name" value="Regulatory_RecX"/>
</dbReference>
<sequence>MDALTQVTKLLAGREKTRAQLHADLVRRGFDEPAIEAALERAKELGYLDDSRVARRTAVASLRDGWAGDALIARLQAKGIDEHTAREALEHAIVELSWREADAANVLMKKRNLTGVKAARFLASRGFSEDVVNRAGNA</sequence>
<reference evidence="6 7" key="1">
    <citation type="submission" date="2017-08" db="EMBL/GenBank/DDBJ databases">
        <title>Infants hospitalized years apart are colonized by the same room-sourced microbial strains.</title>
        <authorList>
            <person name="Brooks B."/>
            <person name="Olm M.R."/>
            <person name="Firek B.A."/>
            <person name="Baker R."/>
            <person name="Thomas B.C."/>
            <person name="Morowitz M.J."/>
            <person name="Banfield J.F."/>
        </authorList>
    </citation>
    <scope>NUCLEOTIDE SEQUENCE [LARGE SCALE GENOMIC DNA]</scope>
    <source>
        <strain evidence="6">S2_003_000_R2_14</strain>
    </source>
</reference>
<dbReference type="PANTHER" id="PTHR33602:SF1">
    <property type="entry name" value="REGULATORY PROTEIN RECX FAMILY PROTEIN"/>
    <property type="match status" value="1"/>
</dbReference>
<comment type="subcellular location">
    <subcellularLocation>
        <location evidence="1">Cytoplasm</location>
    </subcellularLocation>
</comment>
<dbReference type="PANTHER" id="PTHR33602">
    <property type="entry name" value="REGULATORY PROTEIN RECX FAMILY PROTEIN"/>
    <property type="match status" value="1"/>
</dbReference>
<evidence type="ECO:0000259" key="5">
    <source>
        <dbReference type="Pfam" id="PF21982"/>
    </source>
</evidence>
<dbReference type="GO" id="GO:0006282">
    <property type="term" value="P:regulation of DNA repair"/>
    <property type="evidence" value="ECO:0007669"/>
    <property type="project" value="InterPro"/>
</dbReference>
<dbReference type="GO" id="GO:0005737">
    <property type="term" value="C:cytoplasm"/>
    <property type="evidence" value="ECO:0007669"/>
    <property type="project" value="UniProtKB-SubCell"/>
</dbReference>
<accession>A0A2W5TZ91</accession>
<feature type="domain" description="RecX first three-helical" evidence="5">
    <location>
        <begin position="3"/>
        <end position="41"/>
    </location>
</feature>
<evidence type="ECO:0000256" key="1">
    <source>
        <dbReference type="ARBA" id="ARBA00004496"/>
    </source>
</evidence>
<organism evidence="6 7">
    <name type="scientific">Archangium gephyra</name>
    <dbReference type="NCBI Taxonomy" id="48"/>
    <lineage>
        <taxon>Bacteria</taxon>
        <taxon>Pseudomonadati</taxon>
        <taxon>Myxococcota</taxon>
        <taxon>Myxococcia</taxon>
        <taxon>Myxococcales</taxon>
        <taxon>Cystobacterineae</taxon>
        <taxon>Archangiaceae</taxon>
        <taxon>Archangium</taxon>
    </lineage>
</organism>
<gene>
    <name evidence="6" type="ORF">DI536_05555</name>
</gene>
<evidence type="ECO:0000313" key="7">
    <source>
        <dbReference type="Proteomes" id="UP000249061"/>
    </source>
</evidence>
<evidence type="ECO:0000313" key="6">
    <source>
        <dbReference type="EMBL" id="PZR16625.1"/>
    </source>
</evidence>
<evidence type="ECO:0000256" key="4">
    <source>
        <dbReference type="ARBA" id="ARBA00022490"/>
    </source>
</evidence>
<protein>
    <recommendedName>
        <fullName evidence="3">Regulatory protein RecX</fullName>
    </recommendedName>
</protein>
<proteinExistence type="inferred from homology"/>
<evidence type="ECO:0000256" key="2">
    <source>
        <dbReference type="ARBA" id="ARBA00009695"/>
    </source>
</evidence>
<dbReference type="AlphaFoldDB" id="A0A2W5TZ91"/>
<dbReference type="InterPro" id="IPR036388">
    <property type="entry name" value="WH-like_DNA-bd_sf"/>
</dbReference>
<comment type="similarity">
    <text evidence="2">Belongs to the RecX family.</text>
</comment>
<dbReference type="InterPro" id="IPR053926">
    <property type="entry name" value="RecX_HTH_1st"/>
</dbReference>
<dbReference type="Gene3D" id="1.10.10.10">
    <property type="entry name" value="Winged helix-like DNA-binding domain superfamily/Winged helix DNA-binding domain"/>
    <property type="match status" value="1"/>
</dbReference>
<dbReference type="Proteomes" id="UP000249061">
    <property type="component" value="Unassembled WGS sequence"/>
</dbReference>
<evidence type="ECO:0000256" key="3">
    <source>
        <dbReference type="ARBA" id="ARBA00018111"/>
    </source>
</evidence>
<dbReference type="EMBL" id="QFQP01000003">
    <property type="protein sequence ID" value="PZR16625.1"/>
    <property type="molecule type" value="Genomic_DNA"/>
</dbReference>
<keyword evidence="4" id="KW-0963">Cytoplasm</keyword>
<name>A0A2W5TZ91_9BACT</name>
<comment type="caution">
    <text evidence="6">The sequence shown here is derived from an EMBL/GenBank/DDBJ whole genome shotgun (WGS) entry which is preliminary data.</text>
</comment>